<dbReference type="AlphaFoldDB" id="A0A1M6UKY7"/>
<name>A0A1M6UKY7_9FIRM</name>
<dbReference type="Proteomes" id="UP000184386">
    <property type="component" value="Unassembled WGS sequence"/>
</dbReference>
<dbReference type="SUPFAM" id="SSF51261">
    <property type="entry name" value="Duplicated hybrid motif"/>
    <property type="match status" value="1"/>
</dbReference>
<evidence type="ECO:0000313" key="2">
    <source>
        <dbReference type="Proteomes" id="UP000184386"/>
    </source>
</evidence>
<keyword evidence="2" id="KW-1185">Reference proteome</keyword>
<evidence type="ECO:0000313" key="1">
    <source>
        <dbReference type="EMBL" id="SHK69847.1"/>
    </source>
</evidence>
<dbReference type="RefSeq" id="WP_073277575.1">
    <property type="nucleotide sequence ID" value="NZ_FRAC01000015.1"/>
</dbReference>
<keyword evidence="1" id="KW-0378">Hydrolase</keyword>
<dbReference type="Gene3D" id="2.70.70.10">
    <property type="entry name" value="Glucose Permease (Domain IIA)"/>
    <property type="match status" value="1"/>
</dbReference>
<accession>A0A1M6UKY7</accession>
<dbReference type="STRING" id="1121322.SAMN02745136_03137"/>
<dbReference type="GO" id="GO:0016787">
    <property type="term" value="F:hydrolase activity"/>
    <property type="evidence" value="ECO:0007669"/>
    <property type="project" value="UniProtKB-KW"/>
</dbReference>
<sequence>MRKLKRILFFILVFILLIPVNSYASASYTTDDLRVLMGMHRLSEDGSMLEIKRLLSTCYKEKEWNELVSHLGEVGDEKIKEFKEKEDAWYNAKDILESNFVSNKPIKTILNNYVEYQTAASLRGVESNESYSDLSLIDEENIEAKIAYANSLLEAADDSTDIGIIGYKMNPFTKAGLLISIPFGSSYSIDSGKQQYNKGLTIAIKQKNKIYSQFNGIVTAVTDNSVTVRSGKSIEIEYLGIRPSVVKKQIVKQYNTIGKTKTKSITIKFKLNTVYADPLLLYGSRSGKWYEQWENSNPGCTIEKRDYSELRDSITADITAGITKKAPDFKAGTITDKAGKTEQITIQGDNNYTDTPDNIVIEKAPSESIDKENK</sequence>
<dbReference type="EMBL" id="FRAC01000015">
    <property type="protein sequence ID" value="SHK69847.1"/>
    <property type="molecule type" value="Genomic_DNA"/>
</dbReference>
<proteinExistence type="predicted"/>
<gene>
    <name evidence="1" type="ORF">SAMN02745136_03137</name>
</gene>
<dbReference type="InterPro" id="IPR011055">
    <property type="entry name" value="Dup_hybrid_motif"/>
</dbReference>
<protein>
    <submittedName>
        <fullName evidence="1">Murein DD-endopeptidase MepM and murein hydrolase activator NlpD, contain LysM domain</fullName>
    </submittedName>
</protein>
<organism evidence="1 2">
    <name type="scientific">Anaerocolumna jejuensis DSM 15929</name>
    <dbReference type="NCBI Taxonomy" id="1121322"/>
    <lineage>
        <taxon>Bacteria</taxon>
        <taxon>Bacillati</taxon>
        <taxon>Bacillota</taxon>
        <taxon>Clostridia</taxon>
        <taxon>Lachnospirales</taxon>
        <taxon>Lachnospiraceae</taxon>
        <taxon>Anaerocolumna</taxon>
    </lineage>
</organism>
<reference evidence="1 2" key="1">
    <citation type="submission" date="2016-11" db="EMBL/GenBank/DDBJ databases">
        <authorList>
            <person name="Jaros S."/>
            <person name="Januszkiewicz K."/>
            <person name="Wedrychowicz H."/>
        </authorList>
    </citation>
    <scope>NUCLEOTIDE SEQUENCE [LARGE SCALE GENOMIC DNA]</scope>
    <source>
        <strain evidence="1 2">DSM 15929</strain>
    </source>
</reference>